<keyword evidence="17" id="KW-1185">Reference proteome</keyword>
<evidence type="ECO:0000256" key="8">
    <source>
        <dbReference type="ARBA" id="ARBA00023004"/>
    </source>
</evidence>
<evidence type="ECO:0000256" key="13">
    <source>
        <dbReference type="NCBIfam" id="TIGR00437"/>
    </source>
</evidence>
<evidence type="ECO:0000256" key="14">
    <source>
        <dbReference type="RuleBase" id="RU362098"/>
    </source>
</evidence>
<keyword evidence="6" id="KW-0547">Nucleotide-binding</keyword>
<evidence type="ECO:0000256" key="11">
    <source>
        <dbReference type="ARBA" id="ARBA00023136"/>
    </source>
</evidence>
<organism evidence="16 17">
    <name type="scientific">Oceanidesulfovibrio marinus</name>
    <dbReference type="NCBI Taxonomy" id="370038"/>
    <lineage>
        <taxon>Bacteria</taxon>
        <taxon>Pseudomonadati</taxon>
        <taxon>Thermodesulfobacteriota</taxon>
        <taxon>Desulfovibrionia</taxon>
        <taxon>Desulfovibrionales</taxon>
        <taxon>Desulfovibrionaceae</taxon>
        <taxon>Oceanidesulfovibrio</taxon>
    </lineage>
</organism>
<dbReference type="InterPro" id="IPR005225">
    <property type="entry name" value="Small_GTP-bd"/>
</dbReference>
<evidence type="ECO:0000313" key="16">
    <source>
        <dbReference type="EMBL" id="QJT09693.1"/>
    </source>
</evidence>
<evidence type="ECO:0000256" key="10">
    <source>
        <dbReference type="ARBA" id="ARBA00023134"/>
    </source>
</evidence>
<feature type="transmembrane region" description="Helical" evidence="14">
    <location>
        <begin position="397"/>
        <end position="423"/>
    </location>
</feature>
<feature type="transmembrane region" description="Helical" evidence="14">
    <location>
        <begin position="357"/>
        <end position="377"/>
    </location>
</feature>
<keyword evidence="5 14" id="KW-0812">Transmembrane</keyword>
<dbReference type="Pfam" id="PF02421">
    <property type="entry name" value="FeoB_N"/>
    <property type="match status" value="1"/>
</dbReference>
<dbReference type="InterPro" id="IPR011640">
    <property type="entry name" value="Fe2_transport_prot_B_C"/>
</dbReference>
<name>A0ABX6NGD5_9BACT</name>
<dbReference type="InterPro" id="IPR011642">
    <property type="entry name" value="Gate_dom"/>
</dbReference>
<accession>A0ABX6NGD5</accession>
<dbReference type="PANTHER" id="PTHR43185:SF1">
    <property type="entry name" value="FE(2+) TRANSPORTER FEOB"/>
    <property type="match status" value="1"/>
</dbReference>
<dbReference type="PRINTS" id="PR00326">
    <property type="entry name" value="GTP1OBG"/>
</dbReference>
<evidence type="ECO:0000256" key="12">
    <source>
        <dbReference type="ARBA" id="ARBA00031200"/>
    </source>
</evidence>
<reference evidence="16 17" key="1">
    <citation type="submission" date="2019-04" db="EMBL/GenBank/DDBJ databases">
        <title>Isolation and culture of sulfate reducing bacteria from the cold seep of the South China Sea.</title>
        <authorList>
            <person name="Sun C."/>
            <person name="Liu R."/>
        </authorList>
    </citation>
    <scope>NUCLEOTIDE SEQUENCE [LARGE SCALE GENOMIC DNA]</scope>
    <source>
        <strain evidence="16 17">CS1</strain>
    </source>
</reference>
<dbReference type="RefSeq" id="WP_171267523.1">
    <property type="nucleotide sequence ID" value="NZ_CP039543.1"/>
</dbReference>
<dbReference type="Pfam" id="PF07670">
    <property type="entry name" value="Gate"/>
    <property type="match status" value="2"/>
</dbReference>
<feature type="transmembrane region" description="Helical" evidence="14">
    <location>
        <begin position="435"/>
        <end position="461"/>
    </location>
</feature>
<sequence>MQKPLVIALAGNPNAGKTTVFNAITGARQHVGNYPGITVERKEGCVTCGDRKLQLVDLPGTYSLTAYSQEEVVAREYLADERPDAVIHVLNASALERNLYLTVQLLELGAPVMLALNVMDEARAHGWIVDSERLSKLLDLPVVETIARTGKGMDELLAAAGTHAQENQNADWKPLTISYGPDLDPVIAEMVDAIEREKFLTDRYPARWTAIKYLERDDAVLEQGRNAGKVAETLEDLARRVAEHCRTTLNMDPEAIIADYRYGFISSILKQGVLSREDRKERILLSDKIDRVLTQRLVGPIIMVAVLFAIYNLTFVLGEVPMGWLESLFGFLHDTAASILPDGLLQSLVVSGVIDGVGGVLGFVPLIMIMFFCISFLEDSGYMARVAYMLDKVFNFFGLHGSSVMPFIISGGIAGGCAVPGVMAARTLRSPKEKIATVLTAPFMTCGAKLPVFILLVGVFFPTHQALALFLVSLAGWTMALVTSKVLRCTVIRGPSTPFVLELPPYRMPTFRGMCIHTWERTWHYIKKAGTVILAVSILLWALMTFPSLPQDQVTQFETMAETAQTQALAEAQAQNLSTEETDALVTSSLDDVANQEAEAALLHSYAGRIGTALEPVTSWAGFDWRLNIALVGGFAAKEVVISTLGTSYSLGEVDPEDSGSLAERIESNPNFTMATAVALMAFVLIYAPCFVTVVTIAKETNWKWAIFSTAYSTIIGFVLAVVLYQGLSVT</sequence>
<evidence type="ECO:0000256" key="3">
    <source>
        <dbReference type="ARBA" id="ARBA00022475"/>
    </source>
</evidence>
<dbReference type="Pfam" id="PF07664">
    <property type="entry name" value="FeoB_C"/>
    <property type="match status" value="1"/>
</dbReference>
<dbReference type="EMBL" id="CP039543">
    <property type="protein sequence ID" value="QJT09693.1"/>
    <property type="molecule type" value="Genomic_DNA"/>
</dbReference>
<keyword evidence="2 14" id="KW-0813">Transport</keyword>
<dbReference type="PROSITE" id="PS51711">
    <property type="entry name" value="G_FEOB"/>
    <property type="match status" value="1"/>
</dbReference>
<dbReference type="Gene3D" id="1.10.287.1770">
    <property type="match status" value="1"/>
</dbReference>
<feature type="transmembrane region" description="Helical" evidence="14">
    <location>
        <begin position="467"/>
        <end position="487"/>
    </location>
</feature>
<keyword evidence="11 14" id="KW-0472">Membrane</keyword>
<dbReference type="Proteomes" id="UP000503251">
    <property type="component" value="Chromosome"/>
</dbReference>
<evidence type="ECO:0000256" key="6">
    <source>
        <dbReference type="ARBA" id="ARBA00022741"/>
    </source>
</evidence>
<dbReference type="InterPro" id="IPR003373">
    <property type="entry name" value="Fe2_transport_prot-B"/>
</dbReference>
<keyword evidence="9" id="KW-0406">Ion transport</keyword>
<evidence type="ECO:0000256" key="7">
    <source>
        <dbReference type="ARBA" id="ARBA00022989"/>
    </source>
</evidence>
<keyword evidence="10 14" id="KW-0342">GTP-binding</keyword>
<comment type="similarity">
    <text evidence="14">Belongs to the TRAFAC class TrmE-Era-EngA-EngB-Septin-like GTPase superfamily. FeoB GTPase (TC 9.A.8) family.</text>
</comment>
<dbReference type="PANTHER" id="PTHR43185">
    <property type="entry name" value="FERROUS IRON TRANSPORT PROTEIN B"/>
    <property type="match status" value="1"/>
</dbReference>
<comment type="function">
    <text evidence="14">Probable transporter of a GTP-driven Fe(2+) uptake system.</text>
</comment>
<dbReference type="InterPro" id="IPR050860">
    <property type="entry name" value="FeoB_GTPase"/>
</dbReference>
<dbReference type="InterPro" id="IPR030389">
    <property type="entry name" value="G_FEOB_dom"/>
</dbReference>
<feature type="transmembrane region" description="Helical" evidence="14">
    <location>
        <begin position="529"/>
        <end position="549"/>
    </location>
</feature>
<keyword evidence="3" id="KW-1003">Cell membrane</keyword>
<dbReference type="InterPro" id="IPR041069">
    <property type="entry name" value="FeoB_Cyto"/>
</dbReference>
<dbReference type="Gene3D" id="3.40.50.300">
    <property type="entry name" value="P-loop containing nucleotide triphosphate hydrolases"/>
    <property type="match status" value="1"/>
</dbReference>
<dbReference type="InterPro" id="IPR006073">
    <property type="entry name" value="GTP-bd"/>
</dbReference>
<dbReference type="NCBIfam" id="TIGR00437">
    <property type="entry name" value="feoB"/>
    <property type="match status" value="1"/>
</dbReference>
<evidence type="ECO:0000256" key="4">
    <source>
        <dbReference type="ARBA" id="ARBA00022496"/>
    </source>
</evidence>
<dbReference type="CDD" id="cd01879">
    <property type="entry name" value="FeoB"/>
    <property type="match status" value="1"/>
</dbReference>
<evidence type="ECO:0000256" key="1">
    <source>
        <dbReference type="ARBA" id="ARBA00004651"/>
    </source>
</evidence>
<feature type="transmembrane region" description="Helical" evidence="14">
    <location>
        <begin position="297"/>
        <end position="318"/>
    </location>
</feature>
<evidence type="ECO:0000313" key="17">
    <source>
        <dbReference type="Proteomes" id="UP000503251"/>
    </source>
</evidence>
<keyword evidence="8 14" id="KW-0408">Iron</keyword>
<comment type="subcellular location">
    <subcellularLocation>
        <location evidence="14">Cell inner membrane</location>
        <topology evidence="14">Multi-pass membrane protein</topology>
    </subcellularLocation>
    <subcellularLocation>
        <location evidence="1">Cell membrane</location>
        <topology evidence="1">Multi-pass membrane protein</topology>
    </subcellularLocation>
</comment>
<feature type="transmembrane region" description="Helical" evidence="14">
    <location>
        <begin position="672"/>
        <end position="698"/>
    </location>
</feature>
<dbReference type="Pfam" id="PF17910">
    <property type="entry name" value="FeoB_Cyto"/>
    <property type="match status" value="1"/>
</dbReference>
<evidence type="ECO:0000259" key="15">
    <source>
        <dbReference type="PROSITE" id="PS51711"/>
    </source>
</evidence>
<keyword evidence="4 14" id="KW-0410">Iron transport</keyword>
<keyword evidence="7 14" id="KW-1133">Transmembrane helix</keyword>
<dbReference type="SUPFAM" id="SSF52540">
    <property type="entry name" value="P-loop containing nucleoside triphosphate hydrolases"/>
    <property type="match status" value="1"/>
</dbReference>
<feature type="transmembrane region" description="Helical" evidence="14">
    <location>
        <begin position="705"/>
        <end position="728"/>
    </location>
</feature>
<feature type="domain" description="FeoB-type G" evidence="15">
    <location>
        <begin position="4"/>
        <end position="166"/>
    </location>
</feature>
<evidence type="ECO:0000256" key="9">
    <source>
        <dbReference type="ARBA" id="ARBA00023065"/>
    </source>
</evidence>
<gene>
    <name evidence="16" type="primary">feoB</name>
    <name evidence="16" type="ORF">E8L03_12440</name>
</gene>
<dbReference type="InterPro" id="IPR027417">
    <property type="entry name" value="P-loop_NTPase"/>
</dbReference>
<protein>
    <recommendedName>
        <fullName evidence="12 13">Ferrous iron transport protein B</fullName>
    </recommendedName>
</protein>
<evidence type="ECO:0000256" key="5">
    <source>
        <dbReference type="ARBA" id="ARBA00022692"/>
    </source>
</evidence>
<evidence type="ECO:0000256" key="2">
    <source>
        <dbReference type="ARBA" id="ARBA00022448"/>
    </source>
</evidence>
<proteinExistence type="inferred from homology"/>
<dbReference type="NCBIfam" id="TIGR00231">
    <property type="entry name" value="small_GTP"/>
    <property type="match status" value="1"/>
</dbReference>